<protein>
    <submittedName>
        <fullName evidence="1">Uncharacterized protein</fullName>
    </submittedName>
</protein>
<dbReference type="AlphaFoldDB" id="A0AB39PVP8"/>
<accession>A0AB39PVP8</accession>
<proteinExistence type="predicted"/>
<reference evidence="1" key="1">
    <citation type="submission" date="2024-07" db="EMBL/GenBank/DDBJ databases">
        <authorList>
            <person name="Yu S.T."/>
        </authorList>
    </citation>
    <scope>NUCLEOTIDE SEQUENCE</scope>
    <source>
        <strain evidence="1">R28</strain>
    </source>
</reference>
<evidence type="ECO:0000313" key="1">
    <source>
        <dbReference type="EMBL" id="XDQ34322.1"/>
    </source>
</evidence>
<name>A0AB39PVP8_9ACTN</name>
<dbReference type="RefSeq" id="WP_369168919.1">
    <property type="nucleotide sequence ID" value="NZ_CP163439.1"/>
</dbReference>
<dbReference type="EMBL" id="CP163439">
    <property type="protein sequence ID" value="XDQ34322.1"/>
    <property type="molecule type" value="Genomic_DNA"/>
</dbReference>
<sequence>MDSNDLQRLAGHLEKYGLQVTVDDSVMRLNATNPLNSRLTEEILTKGDQYVTGFDYAIGEHGHEQAGAERIARMLAVGTPATAAPTGPANRLPAEARR</sequence>
<organism evidence="1">
    <name type="scientific">Streptomyces sp. R28</name>
    <dbReference type="NCBI Taxonomy" id="3238628"/>
    <lineage>
        <taxon>Bacteria</taxon>
        <taxon>Bacillati</taxon>
        <taxon>Actinomycetota</taxon>
        <taxon>Actinomycetes</taxon>
        <taxon>Kitasatosporales</taxon>
        <taxon>Streptomycetaceae</taxon>
        <taxon>Streptomyces</taxon>
    </lineage>
</organism>
<gene>
    <name evidence="1" type="ORF">AB5J49_13780</name>
</gene>